<dbReference type="PANTHER" id="PTHR44591:SF19">
    <property type="entry name" value="TWO-COMPONENT RESPONSE REGULATOR-RELATED"/>
    <property type="match status" value="1"/>
</dbReference>
<feature type="domain" description="Response regulatory" evidence="3">
    <location>
        <begin position="3"/>
        <end position="118"/>
    </location>
</feature>
<dbReference type="InterPro" id="IPR011006">
    <property type="entry name" value="CheY-like_superfamily"/>
</dbReference>
<dbReference type="Gene3D" id="3.40.50.2300">
    <property type="match status" value="1"/>
</dbReference>
<proteinExistence type="predicted"/>
<sequence length="358" mass="39235">MASVLFVDDEPQVLAAIERSLFQRYELYTATSGIAGLKCLIDHPDIRVVVSDMRMPVLDGAQFLQEVRRRHEGVVTLLLTGHADLEQAAAAVNEGAIFKLLTKPCPQSTLFGALDDALALVQARDAESALLHTTLLETMRAMSQMLALASPAAYLKTRFVEQCVRYGLPRLQWSDRWQYEAAATLSQIGRAGGDSEPSIVEGSAMPAHSERAWALLRSIPRLDKVALMVRYHDSAIPVELDETSRQGAQLLHAAVVLEGLTYSELGHNRAQQALIAARHKIAPRIIDAVHDFVPDIHGVRLEAIHKLVPGWLLEQDVLTDAGMLVLHKGQRLSEAAITALNNLLKLGKIADGVRVQPL</sequence>
<dbReference type="GO" id="GO:0000160">
    <property type="term" value="P:phosphorelay signal transduction system"/>
    <property type="evidence" value="ECO:0007669"/>
    <property type="project" value="InterPro"/>
</dbReference>
<dbReference type="STRING" id="490188.SAMN04488068_1418"/>
<dbReference type="RefSeq" id="WP_175550124.1">
    <property type="nucleotide sequence ID" value="NZ_FQWZ01000003.1"/>
</dbReference>
<evidence type="ECO:0000256" key="1">
    <source>
        <dbReference type="ARBA" id="ARBA00022553"/>
    </source>
</evidence>
<dbReference type="SUPFAM" id="SSF52172">
    <property type="entry name" value="CheY-like"/>
    <property type="match status" value="1"/>
</dbReference>
<keyword evidence="5" id="KW-1185">Reference proteome</keyword>
<evidence type="ECO:0000313" key="4">
    <source>
        <dbReference type="EMBL" id="SHG79898.1"/>
    </source>
</evidence>
<evidence type="ECO:0000313" key="5">
    <source>
        <dbReference type="Proteomes" id="UP000199758"/>
    </source>
</evidence>
<feature type="modified residue" description="4-aspartylphosphate" evidence="2">
    <location>
        <position position="52"/>
    </location>
</feature>
<dbReference type="PROSITE" id="PS50110">
    <property type="entry name" value="RESPONSE_REGULATORY"/>
    <property type="match status" value="1"/>
</dbReference>
<accession>A0A1M5MRG6</accession>
<gene>
    <name evidence="4" type="ORF">SAMN04488068_1418</name>
</gene>
<dbReference type="SMART" id="SM00448">
    <property type="entry name" value="REC"/>
    <property type="match status" value="1"/>
</dbReference>
<reference evidence="4 5" key="1">
    <citation type="submission" date="2016-11" db="EMBL/GenBank/DDBJ databases">
        <authorList>
            <person name="Jaros S."/>
            <person name="Januszkiewicz K."/>
            <person name="Wedrychowicz H."/>
        </authorList>
    </citation>
    <scope>NUCLEOTIDE SEQUENCE [LARGE SCALE GENOMIC DNA]</scope>
    <source>
        <strain evidence="4 5">CGMCC 1.7049</strain>
    </source>
</reference>
<organism evidence="4 5">
    <name type="scientific">Hydrocarboniphaga daqingensis</name>
    <dbReference type="NCBI Taxonomy" id="490188"/>
    <lineage>
        <taxon>Bacteria</taxon>
        <taxon>Pseudomonadati</taxon>
        <taxon>Pseudomonadota</taxon>
        <taxon>Gammaproteobacteria</taxon>
        <taxon>Nevskiales</taxon>
        <taxon>Nevskiaceae</taxon>
        <taxon>Hydrocarboniphaga</taxon>
    </lineage>
</organism>
<dbReference type="AlphaFoldDB" id="A0A1M5MRG6"/>
<dbReference type="Proteomes" id="UP000199758">
    <property type="component" value="Unassembled WGS sequence"/>
</dbReference>
<evidence type="ECO:0000259" key="3">
    <source>
        <dbReference type="PROSITE" id="PS50110"/>
    </source>
</evidence>
<dbReference type="CDD" id="cd17569">
    <property type="entry name" value="REC_HupR-like"/>
    <property type="match status" value="1"/>
</dbReference>
<dbReference type="InterPro" id="IPR050595">
    <property type="entry name" value="Bact_response_regulator"/>
</dbReference>
<protein>
    <submittedName>
        <fullName evidence="4">Response regulator receiver domain-containing protein</fullName>
    </submittedName>
</protein>
<dbReference type="EMBL" id="FQWZ01000003">
    <property type="protein sequence ID" value="SHG79898.1"/>
    <property type="molecule type" value="Genomic_DNA"/>
</dbReference>
<keyword evidence="1 2" id="KW-0597">Phosphoprotein</keyword>
<name>A0A1M5MRG6_9GAMM</name>
<dbReference type="PANTHER" id="PTHR44591">
    <property type="entry name" value="STRESS RESPONSE REGULATOR PROTEIN 1"/>
    <property type="match status" value="1"/>
</dbReference>
<dbReference type="InterPro" id="IPR001789">
    <property type="entry name" value="Sig_transdc_resp-reg_receiver"/>
</dbReference>
<dbReference type="Pfam" id="PF00072">
    <property type="entry name" value="Response_reg"/>
    <property type="match status" value="1"/>
</dbReference>
<evidence type="ECO:0000256" key="2">
    <source>
        <dbReference type="PROSITE-ProRule" id="PRU00169"/>
    </source>
</evidence>